<reference evidence="1 2" key="1">
    <citation type="submission" date="2017-11" db="EMBL/GenBank/DDBJ databases">
        <title>De-novo sequencing of pomegranate (Punica granatum L.) genome.</title>
        <authorList>
            <person name="Akparov Z."/>
            <person name="Amiraslanov A."/>
            <person name="Hajiyeva S."/>
            <person name="Abbasov M."/>
            <person name="Kaur K."/>
            <person name="Hamwieh A."/>
            <person name="Solovyev V."/>
            <person name="Salamov A."/>
            <person name="Braich B."/>
            <person name="Kosarev P."/>
            <person name="Mahmoud A."/>
            <person name="Hajiyev E."/>
            <person name="Babayeva S."/>
            <person name="Izzatullayeva V."/>
            <person name="Mammadov A."/>
            <person name="Mammadov A."/>
            <person name="Sharifova S."/>
            <person name="Ojaghi J."/>
            <person name="Eynullazada K."/>
            <person name="Bayramov B."/>
            <person name="Abdulazimova A."/>
            <person name="Shahmuradov I."/>
        </authorList>
    </citation>
    <scope>NUCLEOTIDE SEQUENCE [LARGE SCALE GENOMIC DNA]</scope>
    <source>
        <strain evidence="2">cv. AG2017</strain>
        <tissue evidence="1">Leaf</tissue>
    </source>
</reference>
<comment type="caution">
    <text evidence="1">The sequence shown here is derived from an EMBL/GenBank/DDBJ whole genome shotgun (WGS) entry which is preliminary data.</text>
</comment>
<dbReference type="EMBL" id="PGOL01000036">
    <property type="protein sequence ID" value="PKI78748.1"/>
    <property type="molecule type" value="Genomic_DNA"/>
</dbReference>
<accession>A0A2I0LDJ8</accession>
<gene>
    <name evidence="1" type="ORF">CRG98_000815</name>
</gene>
<proteinExistence type="predicted"/>
<evidence type="ECO:0000313" key="1">
    <source>
        <dbReference type="EMBL" id="PKI78748.1"/>
    </source>
</evidence>
<protein>
    <submittedName>
        <fullName evidence="1">Uncharacterized protein</fullName>
    </submittedName>
</protein>
<sequence>MVPEYKRVPPCLGPESIELSAKNLRTRETIDREEHIYKCDLLDVQTVNPLLILFRVSIDLQGRSGGWRARGNGGGQVDASPCRLLHRGERSPIGAILRNLRRQCLFDLRGDLVLIDLMGRFLSSSSFHLKGMLQNGDTDLILCHMDLSLSLRSLPPLLSLSTGSDSFESSSFSVPQISP</sequence>
<name>A0A2I0LDJ8_PUNGR</name>
<dbReference type="AlphaFoldDB" id="A0A2I0LDJ8"/>
<dbReference type="Proteomes" id="UP000233551">
    <property type="component" value="Unassembled WGS sequence"/>
</dbReference>
<evidence type="ECO:0000313" key="2">
    <source>
        <dbReference type="Proteomes" id="UP000233551"/>
    </source>
</evidence>
<keyword evidence="2" id="KW-1185">Reference proteome</keyword>
<organism evidence="1 2">
    <name type="scientific">Punica granatum</name>
    <name type="common">Pomegranate</name>
    <dbReference type="NCBI Taxonomy" id="22663"/>
    <lineage>
        <taxon>Eukaryota</taxon>
        <taxon>Viridiplantae</taxon>
        <taxon>Streptophyta</taxon>
        <taxon>Embryophyta</taxon>
        <taxon>Tracheophyta</taxon>
        <taxon>Spermatophyta</taxon>
        <taxon>Magnoliopsida</taxon>
        <taxon>eudicotyledons</taxon>
        <taxon>Gunneridae</taxon>
        <taxon>Pentapetalae</taxon>
        <taxon>rosids</taxon>
        <taxon>malvids</taxon>
        <taxon>Myrtales</taxon>
        <taxon>Lythraceae</taxon>
        <taxon>Punica</taxon>
    </lineage>
</organism>